<dbReference type="EMBL" id="CM023479">
    <property type="protein sequence ID" value="KAH7974398.1"/>
    <property type="molecule type" value="Genomic_DNA"/>
</dbReference>
<evidence type="ECO:0000313" key="1">
    <source>
        <dbReference type="EMBL" id="KAH7974398.1"/>
    </source>
</evidence>
<evidence type="ECO:0000313" key="2">
    <source>
        <dbReference type="Proteomes" id="UP000821865"/>
    </source>
</evidence>
<sequence>MKVSELLAAALALVALSSLPASHAACDAKPKKQVKPKAIPSLLMGYRNGWKLTAEINDKNEKSTVYLIEYYNTERKEGFLRFKQDGRDDVNLYYISSTSELFVYQKGSCRVADVRNPPDPVKSLIHEWRNWRNNFTLFTILGPSALFAKAWMAQSKELYYQGPGEPIRGIKSLQWAACYPGDDDPTLVWFADPEWDAGYGTGKSLPLRITTGPRTIDIMMMQPYQSDDDGVLKIPTGLGCKRLAKDLPMPPNFSNLDLEFHVEMAFTNPSVLGPDHYLSHLEVIRDDRDSLLSVTGADWTSAKKVIHSPIVSMQRIYDYANGHTYTYVDSSGRYGCKVRAQDNVRPIIQLPDISEINMMDTILPNYDVLKKASYLGIQSVRGMPVHTYELVTDPMPVGGAHLTHAVLIYSFLAERAVMDTSVNQKNLPVRVAMYAYVSKKTEPYFYFFANIHDITTEMMDLNKKLNVKNCYQENESEFTWVQLGFPVSKHMVLLMINRANIKRRFMAELQRVTKLSPLRTPDVMIDFTENMVYITVLILGHPAISADYKEIQNKKIMEPDWSEGVITQGDCLKTCSSNQYKDCSAVSYCGSFCSTTTKKDVESAGVLENSVECNTFVATLVAETIEYSTGGLRDVIGEKDPDLRHFHQQGLYLPKDFSEYGVGARLKTSASYGMHVGSFAAQDCADICRDREDCFAFSTCLASKQFTRYSYNSRIDENSSESFQSSFEELPGICYSFTARKYVNVSQPAECAAMCLNEKEFVCKAFDFCTRSRKGKPVCRLQDKHILEVSDPADLDRSDAEKCSHYTRKHISDYRKDRLVRLLGTPRTVIKKVSEAECARQCWEASFRCDRFDHCAGKRELGKGDCLLYDGDKGPYGTVMSPICNSYTYTGNYDRQVAKASSALHTNAKATGLSFFMIFLGGGVAVAALFAYGFYKTRQAGRG</sequence>
<gene>
    <name evidence="1" type="ORF">HPB49_015031</name>
</gene>
<accession>A0ACB8DPV3</accession>
<organism evidence="1 2">
    <name type="scientific">Dermacentor silvarum</name>
    <name type="common">Tick</name>
    <dbReference type="NCBI Taxonomy" id="543639"/>
    <lineage>
        <taxon>Eukaryota</taxon>
        <taxon>Metazoa</taxon>
        <taxon>Ecdysozoa</taxon>
        <taxon>Arthropoda</taxon>
        <taxon>Chelicerata</taxon>
        <taxon>Arachnida</taxon>
        <taxon>Acari</taxon>
        <taxon>Parasitiformes</taxon>
        <taxon>Ixodida</taxon>
        <taxon>Ixodoidea</taxon>
        <taxon>Ixodidae</taxon>
        <taxon>Rhipicephalinae</taxon>
        <taxon>Dermacentor</taxon>
    </lineage>
</organism>
<name>A0ACB8DPV3_DERSI</name>
<keyword evidence="2" id="KW-1185">Reference proteome</keyword>
<proteinExistence type="predicted"/>
<dbReference type="Proteomes" id="UP000821865">
    <property type="component" value="Chromosome 10"/>
</dbReference>
<protein>
    <submittedName>
        <fullName evidence="1">Uncharacterized protein</fullName>
    </submittedName>
</protein>
<comment type="caution">
    <text evidence="1">The sequence shown here is derived from an EMBL/GenBank/DDBJ whole genome shotgun (WGS) entry which is preliminary data.</text>
</comment>
<reference evidence="1" key="1">
    <citation type="submission" date="2020-05" db="EMBL/GenBank/DDBJ databases">
        <title>Large-scale comparative analyses of tick genomes elucidate their genetic diversity and vector capacities.</title>
        <authorList>
            <person name="Jia N."/>
            <person name="Wang J."/>
            <person name="Shi W."/>
            <person name="Du L."/>
            <person name="Sun Y."/>
            <person name="Zhan W."/>
            <person name="Jiang J."/>
            <person name="Wang Q."/>
            <person name="Zhang B."/>
            <person name="Ji P."/>
            <person name="Sakyi L.B."/>
            <person name="Cui X."/>
            <person name="Yuan T."/>
            <person name="Jiang B."/>
            <person name="Yang W."/>
            <person name="Lam T.T.-Y."/>
            <person name="Chang Q."/>
            <person name="Ding S."/>
            <person name="Wang X."/>
            <person name="Zhu J."/>
            <person name="Ruan X."/>
            <person name="Zhao L."/>
            <person name="Wei J."/>
            <person name="Que T."/>
            <person name="Du C."/>
            <person name="Cheng J."/>
            <person name="Dai P."/>
            <person name="Han X."/>
            <person name="Huang E."/>
            <person name="Gao Y."/>
            <person name="Liu J."/>
            <person name="Shao H."/>
            <person name="Ye R."/>
            <person name="Li L."/>
            <person name="Wei W."/>
            <person name="Wang X."/>
            <person name="Wang C."/>
            <person name="Yang T."/>
            <person name="Huo Q."/>
            <person name="Li W."/>
            <person name="Guo W."/>
            <person name="Chen H."/>
            <person name="Zhou L."/>
            <person name="Ni X."/>
            <person name="Tian J."/>
            <person name="Zhou Y."/>
            <person name="Sheng Y."/>
            <person name="Liu T."/>
            <person name="Pan Y."/>
            <person name="Xia L."/>
            <person name="Li J."/>
            <person name="Zhao F."/>
            <person name="Cao W."/>
        </authorList>
    </citation>
    <scope>NUCLEOTIDE SEQUENCE</scope>
    <source>
        <strain evidence="1">Dsil-2018</strain>
    </source>
</reference>